<evidence type="ECO:0000313" key="8">
    <source>
        <dbReference type="Proteomes" id="UP000653797"/>
    </source>
</evidence>
<feature type="transmembrane region" description="Helical" evidence="6">
    <location>
        <begin position="136"/>
        <end position="160"/>
    </location>
</feature>
<keyword evidence="2" id="KW-1003">Cell membrane</keyword>
<dbReference type="RefSeq" id="WP_191039230.1">
    <property type="nucleotide sequence ID" value="NZ_JACXAA010000003.1"/>
</dbReference>
<dbReference type="Proteomes" id="UP000653797">
    <property type="component" value="Unassembled WGS sequence"/>
</dbReference>
<feature type="transmembrane region" description="Helical" evidence="6">
    <location>
        <begin position="187"/>
        <end position="205"/>
    </location>
</feature>
<evidence type="ECO:0000256" key="6">
    <source>
        <dbReference type="SAM" id="Phobius"/>
    </source>
</evidence>
<protein>
    <submittedName>
        <fullName evidence="7">YihY/virulence factor BrkB family protein</fullName>
    </submittedName>
</protein>
<accession>A0A927GDB9</accession>
<reference evidence="7" key="1">
    <citation type="submission" date="2020-09" db="EMBL/GenBank/DDBJ databases">
        <authorList>
            <person name="Kim M.K."/>
        </authorList>
    </citation>
    <scope>NUCLEOTIDE SEQUENCE</scope>
    <source>
        <strain evidence="7">BT704</strain>
    </source>
</reference>
<keyword evidence="3 6" id="KW-0812">Transmembrane</keyword>
<dbReference type="PANTHER" id="PTHR30213:SF1">
    <property type="entry name" value="INNER MEMBRANE PROTEIN YHJD"/>
    <property type="match status" value="1"/>
</dbReference>
<evidence type="ECO:0000256" key="5">
    <source>
        <dbReference type="ARBA" id="ARBA00023136"/>
    </source>
</evidence>
<evidence type="ECO:0000256" key="1">
    <source>
        <dbReference type="ARBA" id="ARBA00004651"/>
    </source>
</evidence>
<feature type="transmembrane region" description="Helical" evidence="6">
    <location>
        <begin position="27"/>
        <end position="49"/>
    </location>
</feature>
<gene>
    <name evidence="7" type="ORF">IC230_12100</name>
</gene>
<dbReference type="InterPro" id="IPR017039">
    <property type="entry name" value="Virul_fac_BrkB"/>
</dbReference>
<evidence type="ECO:0000256" key="3">
    <source>
        <dbReference type="ARBA" id="ARBA00022692"/>
    </source>
</evidence>
<feature type="transmembrane region" description="Helical" evidence="6">
    <location>
        <begin position="212"/>
        <end position="229"/>
    </location>
</feature>
<proteinExistence type="predicted"/>
<dbReference type="PANTHER" id="PTHR30213">
    <property type="entry name" value="INNER MEMBRANE PROTEIN YHJD"/>
    <property type="match status" value="1"/>
</dbReference>
<organism evidence="7 8">
    <name type="scientific">Spirosoma validum</name>
    <dbReference type="NCBI Taxonomy" id="2771355"/>
    <lineage>
        <taxon>Bacteria</taxon>
        <taxon>Pseudomonadati</taxon>
        <taxon>Bacteroidota</taxon>
        <taxon>Cytophagia</taxon>
        <taxon>Cytophagales</taxon>
        <taxon>Cytophagaceae</taxon>
        <taxon>Spirosoma</taxon>
    </lineage>
</organism>
<sequence length="308" mass="34463">MKKVTPVFRLAADAFANLKANDPIRMAAATAFFSFFALPPIVIILSQLYGELLSGHDQRVSWQLFHKLADLFGYQSAKQIQDISQHLQQRRSTTLLTVLSVFVLLLASTTLFAIIKNSLNQLWSVKHSDERRFWHVLLDKVVALGIIIFSGFLFMASLTISRTLSPINDQLFAGTSGHDLSSDTGQHLLSLIILTIWFAVVFKYLPDIRIRWQAVWVGALVTGLLVEIGEEILNRLLINSPVSSLYGTSGAIILVLLFVFYASLIFYYGASFTRYYAQRIHQEAEPGANAVAYQIKELDSDQSTTASQ</sequence>
<dbReference type="GO" id="GO:0005886">
    <property type="term" value="C:plasma membrane"/>
    <property type="evidence" value="ECO:0007669"/>
    <property type="project" value="UniProtKB-SubCell"/>
</dbReference>
<evidence type="ECO:0000256" key="4">
    <source>
        <dbReference type="ARBA" id="ARBA00022989"/>
    </source>
</evidence>
<dbReference type="AlphaFoldDB" id="A0A927GDB9"/>
<comment type="caution">
    <text evidence="7">The sequence shown here is derived from an EMBL/GenBank/DDBJ whole genome shotgun (WGS) entry which is preliminary data.</text>
</comment>
<evidence type="ECO:0000256" key="2">
    <source>
        <dbReference type="ARBA" id="ARBA00022475"/>
    </source>
</evidence>
<comment type="subcellular location">
    <subcellularLocation>
        <location evidence="1">Cell membrane</location>
        <topology evidence="1">Multi-pass membrane protein</topology>
    </subcellularLocation>
</comment>
<keyword evidence="8" id="KW-1185">Reference proteome</keyword>
<dbReference type="PIRSF" id="PIRSF035875">
    <property type="entry name" value="RNase_BN"/>
    <property type="match status" value="1"/>
</dbReference>
<dbReference type="Pfam" id="PF03631">
    <property type="entry name" value="Virul_fac_BrkB"/>
    <property type="match status" value="1"/>
</dbReference>
<name>A0A927GDB9_9BACT</name>
<keyword evidence="4 6" id="KW-1133">Transmembrane helix</keyword>
<dbReference type="EMBL" id="JACXAA010000003">
    <property type="protein sequence ID" value="MBD2753637.1"/>
    <property type="molecule type" value="Genomic_DNA"/>
</dbReference>
<feature type="transmembrane region" description="Helical" evidence="6">
    <location>
        <begin position="249"/>
        <end position="270"/>
    </location>
</feature>
<feature type="transmembrane region" description="Helical" evidence="6">
    <location>
        <begin position="95"/>
        <end position="115"/>
    </location>
</feature>
<keyword evidence="5 6" id="KW-0472">Membrane</keyword>
<evidence type="ECO:0000313" key="7">
    <source>
        <dbReference type="EMBL" id="MBD2753637.1"/>
    </source>
</evidence>